<dbReference type="InterPro" id="IPR035447">
    <property type="entry name" value="DNA_topo_I_N_sf"/>
</dbReference>
<evidence type="ECO:0000256" key="5">
    <source>
        <dbReference type="ARBA" id="ARBA00023125"/>
    </source>
</evidence>
<dbReference type="InterPro" id="IPR001631">
    <property type="entry name" value="TopoI"/>
</dbReference>
<feature type="region of interest" description="Disordered" evidence="7">
    <location>
        <begin position="1"/>
        <end position="20"/>
    </location>
</feature>
<dbReference type="InterPro" id="IPR013500">
    <property type="entry name" value="TopoI_cat_euk"/>
</dbReference>
<evidence type="ECO:0000256" key="3">
    <source>
        <dbReference type="ARBA" id="ARBA00012891"/>
    </source>
</evidence>
<dbReference type="InterPro" id="IPR049331">
    <property type="entry name" value="Top1B_N_bact"/>
</dbReference>
<dbReference type="Gene3D" id="3.30.66.10">
    <property type="entry name" value="DNA topoisomerase I domain"/>
    <property type="match status" value="1"/>
</dbReference>
<dbReference type="Proteomes" id="UP000237684">
    <property type="component" value="Unassembled WGS sequence"/>
</dbReference>
<evidence type="ECO:0000256" key="7">
    <source>
        <dbReference type="SAM" id="MobiDB-lite"/>
    </source>
</evidence>
<dbReference type="Pfam" id="PF01028">
    <property type="entry name" value="Topoisom_I"/>
    <property type="match status" value="1"/>
</dbReference>
<evidence type="ECO:0000313" key="11">
    <source>
        <dbReference type="Proteomes" id="UP000237684"/>
    </source>
</evidence>
<dbReference type="InterPro" id="IPR011010">
    <property type="entry name" value="DNA_brk_join_enz"/>
</dbReference>
<proteinExistence type="inferred from homology"/>
<dbReference type="SUPFAM" id="SSF55869">
    <property type="entry name" value="DNA topoisomerase I domain"/>
    <property type="match status" value="1"/>
</dbReference>
<dbReference type="InParanoid" id="A0A2S8SQH6"/>
<dbReference type="OrthoDB" id="9778962at2"/>
<evidence type="ECO:0000313" key="10">
    <source>
        <dbReference type="EMBL" id="PQV63038.1"/>
    </source>
</evidence>
<keyword evidence="4" id="KW-0799">Topoisomerase</keyword>
<feature type="compositionally biased region" description="Polar residues" evidence="7">
    <location>
        <begin position="1"/>
        <end position="13"/>
    </location>
</feature>
<dbReference type="RefSeq" id="WP_106380782.1">
    <property type="nucleotide sequence ID" value="NZ_NIGF01000016.1"/>
</dbReference>
<feature type="domain" description="DNA topoisomerase IB N-terminal" evidence="9">
    <location>
        <begin position="53"/>
        <end position="101"/>
    </location>
</feature>
<gene>
    <name evidence="10" type="ORF">B1R32_11614</name>
</gene>
<comment type="similarity">
    <text evidence="2">Belongs to the type IB topoisomerase family.</text>
</comment>
<organism evidence="10 11">
    <name type="scientific">Abditibacterium utsteinense</name>
    <dbReference type="NCBI Taxonomy" id="1960156"/>
    <lineage>
        <taxon>Bacteria</taxon>
        <taxon>Pseudomonadati</taxon>
        <taxon>Abditibacteriota</taxon>
        <taxon>Abditibacteriia</taxon>
        <taxon>Abditibacteriales</taxon>
        <taxon>Abditibacteriaceae</taxon>
        <taxon>Abditibacterium</taxon>
    </lineage>
</organism>
<comment type="catalytic activity">
    <reaction evidence="1">
        <text>ATP-independent breakage of single-stranded DNA, followed by passage and rejoining.</text>
        <dbReference type="EC" id="5.6.2.1"/>
    </reaction>
</comment>
<dbReference type="PRINTS" id="PR00416">
    <property type="entry name" value="EUTPISMRASEI"/>
</dbReference>
<sequence length="380" mass="42266">MSSRSLTPRSSGAKSLRQLPEIQLDPVESARLAGLRYVSDDDSGIGRKKSGKGFSYIGLGGKTIKDRKVIERINALAIPPAYKNVWICALENGHIQATGFDERNRKQYRYHPKWREVRDETKFARTIAFAHALPKIRARTEPDLAKKGAPREKVLAAVVQLLEKTAIRVGNEEYARQNGSYGLTTMRNQHAQIKGGKVHFHFKGKSGKWHDIDLKDRKLASVIKKLGDLPGQSLFQYLDEEGQTHHIESSDVNAYLQEIAGEEFTAKDFRTWAGTVSASLALAEFEKFETTEAAQANIVAAVKSVSQHLGNTPAVCRKSYIHPAVLEAYLDGSMLESLKQKAEETLEQEMSSLKPEEAAVLGLLQQKLAQKTAEISVKEK</sequence>
<dbReference type="GO" id="GO:0003677">
    <property type="term" value="F:DNA binding"/>
    <property type="evidence" value="ECO:0007669"/>
    <property type="project" value="UniProtKB-KW"/>
</dbReference>
<evidence type="ECO:0000259" key="8">
    <source>
        <dbReference type="Pfam" id="PF01028"/>
    </source>
</evidence>
<evidence type="ECO:0000256" key="4">
    <source>
        <dbReference type="ARBA" id="ARBA00023029"/>
    </source>
</evidence>
<dbReference type="SUPFAM" id="SSF56349">
    <property type="entry name" value="DNA breaking-rejoining enzymes"/>
    <property type="match status" value="1"/>
</dbReference>
<dbReference type="PROSITE" id="PS52038">
    <property type="entry name" value="TOPO_IB_2"/>
    <property type="match status" value="1"/>
</dbReference>
<dbReference type="GO" id="GO:0003917">
    <property type="term" value="F:DNA topoisomerase type I (single strand cut, ATP-independent) activity"/>
    <property type="evidence" value="ECO:0007669"/>
    <property type="project" value="UniProtKB-EC"/>
</dbReference>
<protein>
    <recommendedName>
        <fullName evidence="3">DNA topoisomerase</fullName>
        <ecNumber evidence="3">5.6.2.1</ecNumber>
    </recommendedName>
</protein>
<evidence type="ECO:0000256" key="1">
    <source>
        <dbReference type="ARBA" id="ARBA00000213"/>
    </source>
</evidence>
<reference evidence="10 11" key="1">
    <citation type="journal article" date="2018" name="Syst. Appl. Microbiol.">
        <title>Abditibacterium utsteinense sp. nov., the first cultivated member of candidate phylum FBP, isolated from ice-free Antarctic soil samples.</title>
        <authorList>
            <person name="Tahon G."/>
            <person name="Tytgat B."/>
            <person name="Lebbe L."/>
            <person name="Carlier A."/>
            <person name="Willems A."/>
        </authorList>
    </citation>
    <scope>NUCLEOTIDE SEQUENCE [LARGE SCALE GENOMIC DNA]</scope>
    <source>
        <strain evidence="10 11">LMG 29911</strain>
    </source>
</reference>
<dbReference type="Gene3D" id="3.90.15.10">
    <property type="entry name" value="Topoisomerase I, Chain A, domain 3"/>
    <property type="match status" value="1"/>
</dbReference>
<keyword evidence="11" id="KW-1185">Reference proteome</keyword>
<dbReference type="CDD" id="cd00659">
    <property type="entry name" value="Topo_IB_C"/>
    <property type="match status" value="1"/>
</dbReference>
<evidence type="ECO:0000256" key="6">
    <source>
        <dbReference type="ARBA" id="ARBA00023235"/>
    </source>
</evidence>
<dbReference type="InterPro" id="IPR014711">
    <property type="entry name" value="TopoI_cat_a-hlx-sub_euk"/>
</dbReference>
<keyword evidence="5" id="KW-0238">DNA-binding</keyword>
<dbReference type="EC" id="5.6.2.1" evidence="3"/>
<evidence type="ECO:0000259" key="9">
    <source>
        <dbReference type="Pfam" id="PF21338"/>
    </source>
</evidence>
<dbReference type="EMBL" id="NIGF01000016">
    <property type="protein sequence ID" value="PQV63038.1"/>
    <property type="molecule type" value="Genomic_DNA"/>
</dbReference>
<dbReference type="AlphaFoldDB" id="A0A2S8SQH6"/>
<name>A0A2S8SQH6_9BACT</name>
<comment type="caution">
    <text evidence="10">The sequence shown here is derived from an EMBL/GenBank/DDBJ whole genome shotgun (WGS) entry which is preliminary data.</text>
</comment>
<feature type="domain" description="DNA topoisomerase I catalytic core eukaryotic-type" evidence="8">
    <location>
        <begin position="113"/>
        <end position="344"/>
    </location>
</feature>
<accession>A0A2S8SQH6</accession>
<evidence type="ECO:0000256" key="2">
    <source>
        <dbReference type="ARBA" id="ARBA00006645"/>
    </source>
</evidence>
<dbReference type="Pfam" id="PF21338">
    <property type="entry name" value="Top1B_N_bact"/>
    <property type="match status" value="1"/>
</dbReference>
<dbReference type="GO" id="GO:0006265">
    <property type="term" value="P:DNA topological change"/>
    <property type="evidence" value="ECO:0007669"/>
    <property type="project" value="InterPro"/>
</dbReference>
<dbReference type="Gene3D" id="1.10.132.120">
    <property type="match status" value="1"/>
</dbReference>
<keyword evidence="6 10" id="KW-0413">Isomerase</keyword>